<feature type="compositionally biased region" description="Polar residues" evidence="1">
    <location>
        <begin position="14"/>
        <end position="47"/>
    </location>
</feature>
<proteinExistence type="predicted"/>
<evidence type="ECO:0000313" key="3">
    <source>
        <dbReference type="Proteomes" id="UP000595140"/>
    </source>
</evidence>
<feature type="region of interest" description="Disordered" evidence="1">
    <location>
        <begin position="1"/>
        <end position="53"/>
    </location>
</feature>
<dbReference type="EMBL" id="OOIL02000846">
    <property type="protein sequence ID" value="VFQ69818.1"/>
    <property type="molecule type" value="Genomic_DNA"/>
</dbReference>
<dbReference type="AlphaFoldDB" id="A0A484KYA3"/>
<gene>
    <name evidence="2" type="ORF">CCAM_LOCUS11594</name>
</gene>
<evidence type="ECO:0000256" key="1">
    <source>
        <dbReference type="SAM" id="MobiDB-lite"/>
    </source>
</evidence>
<accession>A0A484KYA3</accession>
<sequence>MSKDTQDIAGHALTQHSDSVECSESLTNRRALSTQHSQQSFNRSTPSSRPPVPQKYENAFLKYAKIDPYFVIDFSKDKVDKVDRHPNAKDCVQAKNLMIFLEAFYDATKHLSGTYVTSNLLFFEIVAIYKMLQNLENIDEVIDVQDIEIGVHGEED</sequence>
<organism evidence="2 3">
    <name type="scientific">Cuscuta campestris</name>
    <dbReference type="NCBI Taxonomy" id="132261"/>
    <lineage>
        <taxon>Eukaryota</taxon>
        <taxon>Viridiplantae</taxon>
        <taxon>Streptophyta</taxon>
        <taxon>Embryophyta</taxon>
        <taxon>Tracheophyta</taxon>
        <taxon>Spermatophyta</taxon>
        <taxon>Magnoliopsida</taxon>
        <taxon>eudicotyledons</taxon>
        <taxon>Gunneridae</taxon>
        <taxon>Pentapetalae</taxon>
        <taxon>asterids</taxon>
        <taxon>lamiids</taxon>
        <taxon>Solanales</taxon>
        <taxon>Convolvulaceae</taxon>
        <taxon>Cuscuteae</taxon>
        <taxon>Cuscuta</taxon>
        <taxon>Cuscuta subgen. Grammica</taxon>
        <taxon>Cuscuta sect. Cleistogrammica</taxon>
    </lineage>
</organism>
<dbReference type="OrthoDB" id="1710956at2759"/>
<evidence type="ECO:0000313" key="2">
    <source>
        <dbReference type="EMBL" id="VFQ69818.1"/>
    </source>
</evidence>
<keyword evidence="3" id="KW-1185">Reference proteome</keyword>
<dbReference type="Proteomes" id="UP000595140">
    <property type="component" value="Unassembled WGS sequence"/>
</dbReference>
<name>A0A484KYA3_9ASTE</name>
<protein>
    <submittedName>
        <fullName evidence="2">Uncharacterized protein</fullName>
    </submittedName>
</protein>
<reference evidence="2 3" key="1">
    <citation type="submission" date="2018-04" db="EMBL/GenBank/DDBJ databases">
        <authorList>
            <person name="Vogel A."/>
        </authorList>
    </citation>
    <scope>NUCLEOTIDE SEQUENCE [LARGE SCALE GENOMIC DNA]</scope>
</reference>